<feature type="domain" description="N-acetyltransferase" evidence="2">
    <location>
        <begin position="18"/>
        <end position="186"/>
    </location>
</feature>
<dbReference type="PANTHER" id="PTHR43441:SF10">
    <property type="entry name" value="ACETYLTRANSFERASE"/>
    <property type="match status" value="1"/>
</dbReference>
<protein>
    <submittedName>
        <fullName evidence="3">GNAT family N-acetyltransferase</fullName>
    </submittedName>
</protein>
<comment type="caution">
    <text evidence="3">The sequence shown here is derived from an EMBL/GenBank/DDBJ whole genome shotgun (WGS) entry which is preliminary data.</text>
</comment>
<evidence type="ECO:0000313" key="3">
    <source>
        <dbReference type="EMBL" id="MFH7600324.1"/>
    </source>
</evidence>
<gene>
    <name evidence="3" type="ORF">WDV06_35275</name>
</gene>
<dbReference type="PANTHER" id="PTHR43441">
    <property type="entry name" value="RIBOSOMAL-PROTEIN-SERINE ACETYLTRANSFERASE"/>
    <property type="match status" value="1"/>
</dbReference>
<organism evidence="3 4">
    <name type="scientific">Streptomyces racemochromogenes</name>
    <dbReference type="NCBI Taxonomy" id="67353"/>
    <lineage>
        <taxon>Bacteria</taxon>
        <taxon>Bacillati</taxon>
        <taxon>Actinomycetota</taxon>
        <taxon>Actinomycetes</taxon>
        <taxon>Kitasatosporales</taxon>
        <taxon>Streptomycetaceae</taxon>
        <taxon>Streptomyces</taxon>
    </lineage>
</organism>
<dbReference type="EMBL" id="JBBDHD010000210">
    <property type="protein sequence ID" value="MFH7600324.1"/>
    <property type="molecule type" value="Genomic_DNA"/>
</dbReference>
<dbReference type="Gene3D" id="3.40.630.30">
    <property type="match status" value="1"/>
</dbReference>
<dbReference type="InterPro" id="IPR051908">
    <property type="entry name" value="Ribosomal_N-acetyltransferase"/>
</dbReference>
<proteinExistence type="predicted"/>
<feature type="region of interest" description="Disordered" evidence="1">
    <location>
        <begin position="167"/>
        <end position="186"/>
    </location>
</feature>
<dbReference type="SUPFAM" id="SSF55729">
    <property type="entry name" value="Acyl-CoA N-acyltransferases (Nat)"/>
    <property type="match status" value="1"/>
</dbReference>
<sequence>MVPGPTLRAASPAGLPALLLRPWREEDVPELVEACRDPAMRQWIHQRADDAAEGLRWLEAQRQGWASGVRYAFAVLEEDAPASRRLVGNAVLKRPRPDAPSSEVGYWTTAHARGRGVAPRALEALTAWAFDTFAGSGLERLHLLHRRGNEASCRVARKSGYALHAPLPPSPPAHPEPGHLHVRWGR</sequence>
<dbReference type="PROSITE" id="PS51186">
    <property type="entry name" value="GNAT"/>
    <property type="match status" value="1"/>
</dbReference>
<dbReference type="RefSeq" id="WP_395513906.1">
    <property type="nucleotide sequence ID" value="NZ_JBBDHD010000210.1"/>
</dbReference>
<evidence type="ECO:0000313" key="4">
    <source>
        <dbReference type="Proteomes" id="UP001610631"/>
    </source>
</evidence>
<accession>A0ABW7PPH8</accession>
<name>A0ABW7PPH8_9ACTN</name>
<dbReference type="InterPro" id="IPR016181">
    <property type="entry name" value="Acyl_CoA_acyltransferase"/>
</dbReference>
<dbReference type="Pfam" id="PF13302">
    <property type="entry name" value="Acetyltransf_3"/>
    <property type="match status" value="1"/>
</dbReference>
<dbReference type="Proteomes" id="UP001610631">
    <property type="component" value="Unassembled WGS sequence"/>
</dbReference>
<keyword evidence="4" id="KW-1185">Reference proteome</keyword>
<evidence type="ECO:0000259" key="2">
    <source>
        <dbReference type="PROSITE" id="PS51186"/>
    </source>
</evidence>
<dbReference type="InterPro" id="IPR000182">
    <property type="entry name" value="GNAT_dom"/>
</dbReference>
<reference evidence="3 4" key="1">
    <citation type="submission" date="2024-03" db="EMBL/GenBank/DDBJ databases">
        <title>Whole genome sequencing of Streptomyces racemochromogenes, to identify antimicrobial biosynthetic gene clusters.</title>
        <authorList>
            <person name="Suryawanshi P."/>
            <person name="Krishnaraj P.U."/>
            <person name="Arun Y.P."/>
            <person name="Suryawanshi M.P."/>
            <person name="Rakshit O."/>
        </authorList>
    </citation>
    <scope>NUCLEOTIDE SEQUENCE [LARGE SCALE GENOMIC DNA]</scope>
    <source>
        <strain evidence="3 4">AUDT626</strain>
    </source>
</reference>
<evidence type="ECO:0000256" key="1">
    <source>
        <dbReference type="SAM" id="MobiDB-lite"/>
    </source>
</evidence>